<dbReference type="Pfam" id="PF25183">
    <property type="entry name" value="OMP_b-brl_4"/>
    <property type="match status" value="2"/>
</dbReference>
<comment type="subcellular location">
    <subcellularLocation>
        <location evidence="1">Cell outer membrane</location>
    </subcellularLocation>
</comment>
<feature type="signal peptide" evidence="4">
    <location>
        <begin position="1"/>
        <end position="39"/>
    </location>
</feature>
<dbReference type="InterPro" id="IPR012910">
    <property type="entry name" value="Plug_dom"/>
</dbReference>
<dbReference type="AlphaFoldDB" id="A0A840FAX6"/>
<evidence type="ECO:0000313" key="8">
    <source>
        <dbReference type="Proteomes" id="UP000529795"/>
    </source>
</evidence>
<accession>A0A840FAX6</accession>
<dbReference type="Proteomes" id="UP000529795">
    <property type="component" value="Unassembled WGS sequence"/>
</dbReference>
<dbReference type="Pfam" id="PF13620">
    <property type="entry name" value="CarboxypepD_reg"/>
    <property type="match status" value="1"/>
</dbReference>
<evidence type="ECO:0000313" key="7">
    <source>
        <dbReference type="EMBL" id="MBB4152667.1"/>
    </source>
</evidence>
<keyword evidence="2" id="KW-0472">Membrane</keyword>
<dbReference type="InterPro" id="IPR036942">
    <property type="entry name" value="Beta-barrel_TonB_sf"/>
</dbReference>
<keyword evidence="8" id="KW-1185">Reference proteome</keyword>
<dbReference type="SUPFAM" id="SSF56935">
    <property type="entry name" value="Porins"/>
    <property type="match status" value="1"/>
</dbReference>
<evidence type="ECO:0000259" key="5">
    <source>
        <dbReference type="Pfam" id="PF07715"/>
    </source>
</evidence>
<dbReference type="RefSeq" id="WP_183982271.1">
    <property type="nucleotide sequence ID" value="NZ_JACIEV010000001.1"/>
</dbReference>
<evidence type="ECO:0000256" key="4">
    <source>
        <dbReference type="SAM" id="SignalP"/>
    </source>
</evidence>
<dbReference type="Gene3D" id="2.170.130.10">
    <property type="entry name" value="TonB-dependent receptor, plug domain"/>
    <property type="match status" value="1"/>
</dbReference>
<name>A0A840FAX6_9SPHN</name>
<feature type="domain" description="TonB-dependent receptor plug" evidence="5">
    <location>
        <begin position="153"/>
        <end position="247"/>
    </location>
</feature>
<dbReference type="InterPro" id="IPR057601">
    <property type="entry name" value="Oar-like_b-barrel"/>
</dbReference>
<dbReference type="SUPFAM" id="SSF49464">
    <property type="entry name" value="Carboxypeptidase regulatory domain-like"/>
    <property type="match status" value="1"/>
</dbReference>
<dbReference type="Pfam" id="PF07715">
    <property type="entry name" value="Plug"/>
    <property type="match status" value="1"/>
</dbReference>
<sequence length="1109" mass="118114">MTTTLNFARRALRGGTALQALALLGAGVGAAGIATPAAAQDYSQINATGRILSTSGEPIAGATVTVTSNGQGFTRTVTTGSDGTYRVPSLPQGSYTFTVEAQGFDTFSDANVSLTQAGAANQFTLAPAGSATGGEVVVTAGRVAVVDFDRNTTGAVINVGDLATRVPVARDITSVVLLAPGTQLGDPAFGNVPQIAGSSVSENTYYINGLNITDFQTGIGGNTVPFDFYQTVEVKTGGVSAEFGRFTGGFVNATTKSGSNEFHGGVTFNWEPDDLRSKTRNTYLTDNDSRYSERKEFIAQLSGPIIKDHLFFYGIYNSRNVVTALGSTTAVSAGDLTRGGRATVSAATLANSCFANPSTCSFSYPGPANSALNAALGVSAANPTGFPSFYSNFALAGSGYTRSTTKSPFYGGKLDAVIIDGQRLEFTYFNTESVTRNDTFGNGTFTLASGGRYNPNTNEPGRYASTNVTRTGGENYVGRYTGTFTDWFTLSGAYGRAYTAGDSASSTPNFPSIIDQRTGAANSVGNPTGNSTFQKARREFYRADADLYVKLLGNHHFRGGYDRENLQVTSNTLANGNYQLTYLNSGAAGDNRVAAPNTQYVTRRYFRNGGFFTTNGEAYYLQDNWTLLGNRLNLNVGVRNDRFTNKNADGETFFNSGDNWAPRLSASFDPVGDGRTKVFGSFNRYFLPVATNTNLRLAGPELDYTQYYVLTGLNADQTPIYGAPIAIRGGGASQCPALAIEPTAGNVANCTVNSDGTSPPFNSLVSQNLQAQSVDEYQLGFEQRIGSRIRVSAFYTQRDLRVSLEDAYIDSGVQAYCRRTQTGAVLASCLNTFTGAHQYALLNPGKDVVVALDGSSLSGQFVTLSAADIGLPKAVRKYKSMTFTFDREFDGKWSLSANYTLSANVGNIEGGVRSDNGQTDSGLTTNFDYPALTNGAYGYLPTHNRHNIKVYGSYQLFDFLNLGANLQVLSPRKYGCIGVVPTLVDGGSAGAYGAAGFYCNVVNGTVVNNANGFVTRNDATGSTLQLTPRGSQLQNDWQYNVGLDVALRIPTDSFDGTLRLSVFNLLNSKSVFDLQEVGTTPAGAPSPNYGLPLTYQTPRYFRVQFGVNF</sequence>
<evidence type="ECO:0000259" key="6">
    <source>
        <dbReference type="Pfam" id="PF25183"/>
    </source>
</evidence>
<dbReference type="InterPro" id="IPR037066">
    <property type="entry name" value="Plug_dom_sf"/>
</dbReference>
<organism evidence="7 8">
    <name type="scientific">Sphingomonas jinjuensis</name>
    <dbReference type="NCBI Taxonomy" id="535907"/>
    <lineage>
        <taxon>Bacteria</taxon>
        <taxon>Pseudomonadati</taxon>
        <taxon>Pseudomonadota</taxon>
        <taxon>Alphaproteobacteria</taxon>
        <taxon>Sphingomonadales</taxon>
        <taxon>Sphingomonadaceae</taxon>
        <taxon>Sphingomonas</taxon>
    </lineage>
</organism>
<evidence type="ECO:0008006" key="9">
    <source>
        <dbReference type="Google" id="ProtNLM"/>
    </source>
</evidence>
<reference evidence="7 8" key="1">
    <citation type="submission" date="2020-08" db="EMBL/GenBank/DDBJ databases">
        <title>Genomic Encyclopedia of Type Strains, Phase IV (KMG-IV): sequencing the most valuable type-strain genomes for metagenomic binning, comparative biology and taxonomic classification.</title>
        <authorList>
            <person name="Goeker M."/>
        </authorList>
    </citation>
    <scope>NUCLEOTIDE SEQUENCE [LARGE SCALE GENOMIC DNA]</scope>
    <source>
        <strain evidence="7 8">YC6723</strain>
    </source>
</reference>
<evidence type="ECO:0000256" key="1">
    <source>
        <dbReference type="ARBA" id="ARBA00004442"/>
    </source>
</evidence>
<comment type="caution">
    <text evidence="7">The sequence shown here is derived from an EMBL/GenBank/DDBJ whole genome shotgun (WGS) entry which is preliminary data.</text>
</comment>
<evidence type="ECO:0000256" key="2">
    <source>
        <dbReference type="ARBA" id="ARBA00023136"/>
    </source>
</evidence>
<feature type="chain" id="PRO_5032532607" description="TonB-dependent receptor" evidence="4">
    <location>
        <begin position="40"/>
        <end position="1109"/>
    </location>
</feature>
<feature type="domain" description="TonB-dependent transporter Oar-like beta-barrel" evidence="6">
    <location>
        <begin position="653"/>
        <end position="956"/>
    </location>
</feature>
<feature type="domain" description="TonB-dependent transporter Oar-like beta-barrel" evidence="6">
    <location>
        <begin position="254"/>
        <end position="645"/>
    </location>
</feature>
<gene>
    <name evidence="7" type="ORF">GGQ80_000543</name>
</gene>
<proteinExistence type="predicted"/>
<keyword evidence="3" id="KW-0998">Cell outer membrane</keyword>
<dbReference type="Gene3D" id="2.60.40.1120">
    <property type="entry name" value="Carboxypeptidase-like, regulatory domain"/>
    <property type="match status" value="1"/>
</dbReference>
<keyword evidence="4" id="KW-0732">Signal</keyword>
<dbReference type="InterPro" id="IPR008969">
    <property type="entry name" value="CarboxyPept-like_regulatory"/>
</dbReference>
<evidence type="ECO:0000256" key="3">
    <source>
        <dbReference type="ARBA" id="ARBA00023237"/>
    </source>
</evidence>
<dbReference type="GO" id="GO:0009279">
    <property type="term" value="C:cell outer membrane"/>
    <property type="evidence" value="ECO:0007669"/>
    <property type="project" value="UniProtKB-SubCell"/>
</dbReference>
<protein>
    <recommendedName>
        <fullName evidence="9">TonB-dependent receptor</fullName>
    </recommendedName>
</protein>
<dbReference type="EMBL" id="JACIEV010000001">
    <property type="protein sequence ID" value="MBB4152667.1"/>
    <property type="molecule type" value="Genomic_DNA"/>
</dbReference>
<dbReference type="Gene3D" id="2.40.170.20">
    <property type="entry name" value="TonB-dependent receptor, beta-barrel domain"/>
    <property type="match status" value="1"/>
</dbReference>